<proteinExistence type="inferred from homology"/>
<dbReference type="Pfam" id="PF08022">
    <property type="entry name" value="FAD_binding_8"/>
    <property type="match status" value="1"/>
</dbReference>
<dbReference type="GO" id="GO:0015677">
    <property type="term" value="P:copper ion import"/>
    <property type="evidence" value="ECO:0007669"/>
    <property type="project" value="TreeGrafter"/>
</dbReference>
<dbReference type="Proteomes" id="UP000184330">
    <property type="component" value="Unassembled WGS sequence"/>
</dbReference>
<dbReference type="EMBL" id="FJOG01000002">
    <property type="protein sequence ID" value="CZR51557.1"/>
    <property type="molecule type" value="Genomic_DNA"/>
</dbReference>
<dbReference type="InterPro" id="IPR051410">
    <property type="entry name" value="Ferric/Cupric_Reductase"/>
</dbReference>
<accession>A0A1L7WFK3</accession>
<name>A0A1L7WFK3_9HELO</name>
<evidence type="ECO:0000256" key="5">
    <source>
        <dbReference type="ARBA" id="ARBA00022475"/>
    </source>
</evidence>
<comment type="similarity">
    <text evidence="2">Belongs to the ferric reductase (FRE) family.</text>
</comment>
<protein>
    <recommendedName>
        <fullName evidence="3">ferric-chelate reductase (NADPH)</fullName>
        <ecNumber evidence="3">1.16.1.9</ecNumber>
    </recommendedName>
</protein>
<keyword evidence="8 14" id="KW-1133">Transmembrane helix</keyword>
<dbReference type="Gene3D" id="3.40.50.80">
    <property type="entry name" value="Nucleotide-binding domain of ferredoxin-NADP reductase (FNR) module"/>
    <property type="match status" value="2"/>
</dbReference>
<keyword evidence="11 14" id="KW-0472">Membrane</keyword>
<evidence type="ECO:0000313" key="16">
    <source>
        <dbReference type="EMBL" id="CZR51557.1"/>
    </source>
</evidence>
<dbReference type="GO" id="GO:0006879">
    <property type="term" value="P:intracellular iron ion homeostasis"/>
    <property type="evidence" value="ECO:0007669"/>
    <property type="project" value="TreeGrafter"/>
</dbReference>
<evidence type="ECO:0000256" key="6">
    <source>
        <dbReference type="ARBA" id="ARBA00022692"/>
    </source>
</evidence>
<organism evidence="16 17">
    <name type="scientific">Phialocephala subalpina</name>
    <dbReference type="NCBI Taxonomy" id="576137"/>
    <lineage>
        <taxon>Eukaryota</taxon>
        <taxon>Fungi</taxon>
        <taxon>Dikarya</taxon>
        <taxon>Ascomycota</taxon>
        <taxon>Pezizomycotina</taxon>
        <taxon>Leotiomycetes</taxon>
        <taxon>Helotiales</taxon>
        <taxon>Mollisiaceae</taxon>
        <taxon>Phialocephala</taxon>
        <taxon>Phialocephala fortinii species complex</taxon>
    </lineage>
</organism>
<dbReference type="Pfam" id="PF01794">
    <property type="entry name" value="Ferric_reduct"/>
    <property type="match status" value="1"/>
</dbReference>
<dbReference type="CDD" id="cd06186">
    <property type="entry name" value="NOX_Duox_like_FAD_NADP"/>
    <property type="match status" value="1"/>
</dbReference>
<reference evidence="16 17" key="1">
    <citation type="submission" date="2016-03" db="EMBL/GenBank/DDBJ databases">
        <authorList>
            <person name="Ploux O."/>
        </authorList>
    </citation>
    <scope>NUCLEOTIDE SEQUENCE [LARGE SCALE GENOMIC DNA]</scope>
    <source>
        <strain evidence="16 17">UAMH 11012</strain>
    </source>
</reference>
<dbReference type="GO" id="GO:0005886">
    <property type="term" value="C:plasma membrane"/>
    <property type="evidence" value="ECO:0007669"/>
    <property type="project" value="UniProtKB-SubCell"/>
</dbReference>
<dbReference type="SFLD" id="SFLDG01168">
    <property type="entry name" value="Ferric_reductase_subgroup_(FRE"/>
    <property type="match status" value="1"/>
</dbReference>
<evidence type="ECO:0000313" key="17">
    <source>
        <dbReference type="Proteomes" id="UP000184330"/>
    </source>
</evidence>
<feature type="transmembrane region" description="Helical" evidence="14">
    <location>
        <begin position="12"/>
        <end position="31"/>
    </location>
</feature>
<dbReference type="InterPro" id="IPR017938">
    <property type="entry name" value="Riboflavin_synthase-like_b-brl"/>
</dbReference>
<evidence type="ECO:0000256" key="9">
    <source>
        <dbReference type="ARBA" id="ARBA00023002"/>
    </source>
</evidence>
<evidence type="ECO:0000259" key="15">
    <source>
        <dbReference type="PROSITE" id="PS51384"/>
    </source>
</evidence>
<keyword evidence="10" id="KW-0406">Ion transport</keyword>
<evidence type="ECO:0000256" key="10">
    <source>
        <dbReference type="ARBA" id="ARBA00023065"/>
    </source>
</evidence>
<comment type="subcellular location">
    <subcellularLocation>
        <location evidence="1">Cell membrane</location>
        <topology evidence="1">Multi-pass membrane protein</topology>
    </subcellularLocation>
</comment>
<evidence type="ECO:0000256" key="2">
    <source>
        <dbReference type="ARBA" id="ARBA00006278"/>
    </source>
</evidence>
<dbReference type="PROSITE" id="PS51384">
    <property type="entry name" value="FAD_FR"/>
    <property type="match status" value="1"/>
</dbReference>
<feature type="transmembrane region" description="Helical" evidence="14">
    <location>
        <begin position="107"/>
        <end position="132"/>
    </location>
</feature>
<evidence type="ECO:0000256" key="12">
    <source>
        <dbReference type="ARBA" id="ARBA00023180"/>
    </source>
</evidence>
<dbReference type="SUPFAM" id="SSF63380">
    <property type="entry name" value="Riboflavin synthase domain-like"/>
    <property type="match status" value="1"/>
</dbReference>
<dbReference type="InterPro" id="IPR013112">
    <property type="entry name" value="FAD-bd_8"/>
</dbReference>
<dbReference type="SFLD" id="SFLDS00052">
    <property type="entry name" value="Ferric_Reductase_Domain"/>
    <property type="match status" value="1"/>
</dbReference>
<evidence type="ECO:0000256" key="14">
    <source>
        <dbReference type="SAM" id="Phobius"/>
    </source>
</evidence>
<evidence type="ECO:0000256" key="4">
    <source>
        <dbReference type="ARBA" id="ARBA00022448"/>
    </source>
</evidence>
<sequence length="717" mass="79787">MATIHSRHDHTAGGVMAMSGMSIGVHVPTLFDMQDIFWAFMGTYIVLAAVANIINKVLCNQRITSSKSSPAAAKPKSLLSKAQATLSAIIREYSNYSMPVSIRGRTVYLPTAGPFTLLIGYLVLVVVCTFYALNPNDLLQWEDLGYRAGFIAICQMPLIILLAGKRNIIGFVTGVGYERLAWLHRWVARSLLFSVLLHMFFWFEEWLKYDYVETKLKEDPLTQKGLIASGILLWIVLSSAAPIRGLSYEVFVAQHIISWLAFMAVVWIHVPTKNRIWIILPLTFWGSDRIVRLGYIIYNNISLFHKNRQPGILACKATFTLLDDKHTRITIAHPPISWTPGQHVFLSVPVLAPFTSHPFTIASLATDNTMEFIVRAKKGATKSFFKFADKTAPILPSYSSTSSINEERLETRTVLIDGPYSRIRPLRQFDSVLFIAGSTGATFTVPLLRDLVQTWSESSLGTPNPSTLKSKLGLEAPHNAAVTRHIRFLWVIKNSDWTSWFSAQLENALLTVRNLQRRGMDIDLSISIYITSSSPSSLPSKLQSHEEITNERENALRILSSRDEEFPERELVIERELCHCKLAAANNQFPTVPCTCATNPPPALPTTPRRPQLQTFDPSSSSTISVEKAYNDAVYSYSKPVSREPKINMLSGRPEIEVVINEEAEQARGEMAVVVCGPGGMVLSTKNAACNVSDERGVHKGTGAQGIWVHGEGFGYA</sequence>
<feature type="transmembrane region" description="Helical" evidence="14">
    <location>
        <begin position="250"/>
        <end position="270"/>
    </location>
</feature>
<dbReference type="InterPro" id="IPR013130">
    <property type="entry name" value="Fe3_Rdtase_TM_dom"/>
</dbReference>
<feature type="transmembrane region" description="Helical" evidence="14">
    <location>
        <begin position="223"/>
        <end position="243"/>
    </location>
</feature>
<evidence type="ECO:0000256" key="7">
    <source>
        <dbReference type="ARBA" id="ARBA00022982"/>
    </source>
</evidence>
<keyword evidence="7" id="KW-0249">Electron transport</keyword>
<keyword evidence="5" id="KW-1003">Cell membrane</keyword>
<dbReference type="PANTHER" id="PTHR32361:SF9">
    <property type="entry name" value="FERRIC REDUCTASE TRANSMEMBRANE COMPONENT 3-RELATED"/>
    <property type="match status" value="1"/>
</dbReference>
<dbReference type="STRING" id="576137.A0A1L7WFK3"/>
<keyword evidence="17" id="KW-1185">Reference proteome</keyword>
<feature type="transmembrane region" description="Helical" evidence="14">
    <location>
        <begin position="37"/>
        <end position="58"/>
    </location>
</feature>
<evidence type="ECO:0000256" key="3">
    <source>
        <dbReference type="ARBA" id="ARBA00012668"/>
    </source>
</evidence>
<dbReference type="PANTHER" id="PTHR32361">
    <property type="entry name" value="FERRIC/CUPRIC REDUCTASE TRANSMEMBRANE COMPONENT"/>
    <property type="match status" value="1"/>
</dbReference>
<dbReference type="InterPro" id="IPR039261">
    <property type="entry name" value="FNR_nucleotide-bd"/>
</dbReference>
<keyword evidence="4" id="KW-0813">Transport</keyword>
<dbReference type="GO" id="GO:0052851">
    <property type="term" value="F:ferric-chelate reductase (NADPH) activity"/>
    <property type="evidence" value="ECO:0007669"/>
    <property type="project" value="UniProtKB-EC"/>
</dbReference>
<dbReference type="AlphaFoldDB" id="A0A1L7WFK3"/>
<dbReference type="GO" id="GO:0006826">
    <property type="term" value="P:iron ion transport"/>
    <property type="evidence" value="ECO:0007669"/>
    <property type="project" value="TreeGrafter"/>
</dbReference>
<dbReference type="InterPro" id="IPR013121">
    <property type="entry name" value="Fe_red_NAD-bd_6"/>
</dbReference>
<dbReference type="OrthoDB" id="3944240at2759"/>
<comment type="catalytic activity">
    <reaction evidence="13">
        <text>2 a Fe(II)-siderophore + NADP(+) + H(+) = 2 a Fe(III)-siderophore + NADPH</text>
        <dbReference type="Rhea" id="RHEA:28795"/>
        <dbReference type="Rhea" id="RHEA-COMP:11342"/>
        <dbReference type="Rhea" id="RHEA-COMP:11344"/>
        <dbReference type="ChEBI" id="CHEBI:15378"/>
        <dbReference type="ChEBI" id="CHEBI:29033"/>
        <dbReference type="ChEBI" id="CHEBI:29034"/>
        <dbReference type="ChEBI" id="CHEBI:57783"/>
        <dbReference type="ChEBI" id="CHEBI:58349"/>
        <dbReference type="EC" id="1.16.1.9"/>
    </reaction>
</comment>
<dbReference type="InterPro" id="IPR017927">
    <property type="entry name" value="FAD-bd_FR_type"/>
</dbReference>
<feature type="transmembrane region" description="Helical" evidence="14">
    <location>
        <begin position="186"/>
        <end position="203"/>
    </location>
</feature>
<dbReference type="EC" id="1.16.1.9" evidence="3"/>
<dbReference type="Pfam" id="PF08030">
    <property type="entry name" value="NAD_binding_6"/>
    <property type="match status" value="1"/>
</dbReference>
<feature type="domain" description="FAD-binding FR-type" evidence="15">
    <location>
        <begin position="306"/>
        <end position="426"/>
    </location>
</feature>
<evidence type="ECO:0000256" key="8">
    <source>
        <dbReference type="ARBA" id="ARBA00022989"/>
    </source>
</evidence>
<evidence type="ECO:0000256" key="1">
    <source>
        <dbReference type="ARBA" id="ARBA00004651"/>
    </source>
</evidence>
<keyword evidence="6 14" id="KW-0812">Transmembrane</keyword>
<gene>
    <name evidence="16" type="ORF">PAC_01434</name>
</gene>
<feature type="transmembrane region" description="Helical" evidence="14">
    <location>
        <begin position="144"/>
        <end position="165"/>
    </location>
</feature>
<evidence type="ECO:0000256" key="13">
    <source>
        <dbReference type="ARBA" id="ARBA00048483"/>
    </source>
</evidence>
<evidence type="ECO:0000256" key="11">
    <source>
        <dbReference type="ARBA" id="ARBA00023136"/>
    </source>
</evidence>
<keyword evidence="12" id="KW-0325">Glycoprotein</keyword>
<keyword evidence="9" id="KW-0560">Oxidoreductase</keyword>